<gene>
    <name evidence="1" type="ORF">SAMN05216431_10977</name>
</gene>
<name>A0ABY1ACL9_9LACO</name>
<evidence type="ECO:0000313" key="1">
    <source>
        <dbReference type="EMBL" id="SEM81586.1"/>
    </source>
</evidence>
<dbReference type="Proteomes" id="UP000182089">
    <property type="component" value="Unassembled WGS sequence"/>
</dbReference>
<sequence>MLKVYGTKLCPDCIAMEANFKKAGIDYEFVNIFESMPKFKSFLDLRDKEAVFDHSKEIGDAGLPALQREDGSLFLNWEDYLTDLGFEVFWPKEAEAQMQKIEAELAQK</sequence>
<reference evidence="1 2" key="1">
    <citation type="submission" date="2016-10" db="EMBL/GenBank/DDBJ databases">
        <authorList>
            <person name="Varghese N."/>
            <person name="Submissions S."/>
        </authorList>
    </citation>
    <scope>NUCLEOTIDE SEQUENCE [LARGE SCALE GENOMIC DNA]</scope>
    <source>
        <strain evidence="1 2">WC1T17</strain>
    </source>
</reference>
<dbReference type="SUPFAM" id="SSF52833">
    <property type="entry name" value="Thioredoxin-like"/>
    <property type="match status" value="1"/>
</dbReference>
<accession>A0ABY1ACL9</accession>
<dbReference type="EMBL" id="FOCC01000009">
    <property type="protein sequence ID" value="SEM81586.1"/>
    <property type="molecule type" value="Genomic_DNA"/>
</dbReference>
<dbReference type="InterPro" id="IPR036249">
    <property type="entry name" value="Thioredoxin-like_sf"/>
</dbReference>
<comment type="caution">
    <text evidence="1">The sequence shown here is derived from an EMBL/GenBank/DDBJ whole genome shotgun (WGS) entry which is preliminary data.</text>
</comment>
<evidence type="ECO:0000313" key="2">
    <source>
        <dbReference type="Proteomes" id="UP000182089"/>
    </source>
</evidence>
<proteinExistence type="predicted"/>
<organism evidence="1 2">
    <name type="scientific">Ligilactobacillus ruminis</name>
    <dbReference type="NCBI Taxonomy" id="1623"/>
    <lineage>
        <taxon>Bacteria</taxon>
        <taxon>Bacillati</taxon>
        <taxon>Bacillota</taxon>
        <taxon>Bacilli</taxon>
        <taxon>Lactobacillales</taxon>
        <taxon>Lactobacillaceae</taxon>
        <taxon>Ligilactobacillus</taxon>
    </lineage>
</organism>
<dbReference type="Gene3D" id="3.40.30.10">
    <property type="entry name" value="Glutaredoxin"/>
    <property type="match status" value="1"/>
</dbReference>
<protein>
    <submittedName>
        <fullName evidence="1">Glutaredoxin-related protein</fullName>
    </submittedName>
</protein>